<dbReference type="EMBL" id="QGKW02002228">
    <property type="protein sequence ID" value="KAF2537744.1"/>
    <property type="molecule type" value="Genomic_DNA"/>
</dbReference>
<organism evidence="2 3">
    <name type="scientific">Brassica cretica</name>
    <name type="common">Mustard</name>
    <dbReference type="NCBI Taxonomy" id="69181"/>
    <lineage>
        <taxon>Eukaryota</taxon>
        <taxon>Viridiplantae</taxon>
        <taxon>Streptophyta</taxon>
        <taxon>Embryophyta</taxon>
        <taxon>Tracheophyta</taxon>
        <taxon>Spermatophyta</taxon>
        <taxon>Magnoliopsida</taxon>
        <taxon>eudicotyledons</taxon>
        <taxon>Gunneridae</taxon>
        <taxon>Pentapetalae</taxon>
        <taxon>rosids</taxon>
        <taxon>malvids</taxon>
        <taxon>Brassicales</taxon>
        <taxon>Brassicaceae</taxon>
        <taxon>Brassiceae</taxon>
        <taxon>Brassica</taxon>
    </lineage>
</organism>
<reference evidence="2" key="1">
    <citation type="submission" date="2019-12" db="EMBL/GenBank/DDBJ databases">
        <title>Genome sequencing and annotation of Brassica cretica.</title>
        <authorList>
            <person name="Studholme D.J."/>
            <person name="Sarris P.F."/>
        </authorList>
    </citation>
    <scope>NUCLEOTIDE SEQUENCE</scope>
    <source>
        <strain evidence="2">PFS-001/15</strain>
        <tissue evidence="2">Leaf</tissue>
    </source>
</reference>
<comment type="caution">
    <text evidence="2">The sequence shown here is derived from an EMBL/GenBank/DDBJ whole genome shotgun (WGS) entry which is preliminary data.</text>
</comment>
<sequence>MRLVLLKPKTSPFNNTPTGRVVTNEAAYQLVTTRPVGVLLKGEVLDSSNAKSINNLHRGVSEGSHVLGSSNTKHTNNLLVDVEPFPPTVRVSVGALQDSLQGTDPNPSPWEETPPHPPVACPGRVLLKGEVLGSSNAKRTNNLPVDVEAIPPTAVRSVIKIINEREREQGDRVVKAVARAVSSFVEG</sequence>
<evidence type="ECO:0000313" key="3">
    <source>
        <dbReference type="Proteomes" id="UP000712281"/>
    </source>
</evidence>
<name>A0A8S9FXD4_BRACR</name>
<dbReference type="Proteomes" id="UP000712281">
    <property type="component" value="Unassembled WGS sequence"/>
</dbReference>
<gene>
    <name evidence="2" type="ORF">F2Q68_00021276</name>
</gene>
<protein>
    <submittedName>
        <fullName evidence="2">Uncharacterized protein</fullName>
    </submittedName>
</protein>
<evidence type="ECO:0000313" key="2">
    <source>
        <dbReference type="EMBL" id="KAF2537744.1"/>
    </source>
</evidence>
<dbReference type="SUPFAM" id="SSF89428">
    <property type="entry name" value="Adsorption protein p2"/>
    <property type="match status" value="1"/>
</dbReference>
<proteinExistence type="predicted"/>
<evidence type="ECO:0000256" key="1">
    <source>
        <dbReference type="SAM" id="MobiDB-lite"/>
    </source>
</evidence>
<dbReference type="AlphaFoldDB" id="A0A8S9FXD4"/>
<dbReference type="InterPro" id="IPR036325">
    <property type="entry name" value="P2_sf"/>
</dbReference>
<accession>A0A8S9FXD4</accession>
<feature type="region of interest" description="Disordered" evidence="1">
    <location>
        <begin position="98"/>
        <end position="119"/>
    </location>
</feature>